<reference evidence="1 2" key="1">
    <citation type="journal article" date="2019" name="Microbiol. Resour. Announc.">
        <title>Complete Genome Sequence of Halomonas sulfidaeris Strain Esulfide1 Isolated from a Metal Sulfide Rock at a Depth of 2,200 Meters, Obtained Using Nanopore Sequencing.</title>
        <authorList>
            <person name="Saito M."/>
            <person name="Nishigata A."/>
            <person name="Galipon J."/>
            <person name="Arakawa K."/>
        </authorList>
    </citation>
    <scope>NUCLEOTIDE SEQUENCE [LARGE SCALE GENOMIC DNA]</scope>
    <source>
        <strain evidence="1 2">ATCC BAA-803</strain>
    </source>
</reference>
<accession>A0A455U8P1</accession>
<dbReference type="AlphaFoldDB" id="A0A455U8P1"/>
<organism evidence="1 2">
    <name type="scientific">Vreelandella sulfidaeris</name>
    <dbReference type="NCBI Taxonomy" id="115553"/>
    <lineage>
        <taxon>Bacteria</taxon>
        <taxon>Pseudomonadati</taxon>
        <taxon>Pseudomonadota</taxon>
        <taxon>Gammaproteobacteria</taxon>
        <taxon>Oceanospirillales</taxon>
        <taxon>Halomonadaceae</taxon>
        <taxon>Vreelandella</taxon>
    </lineage>
</organism>
<name>A0A455U8P1_9GAMM</name>
<protein>
    <submittedName>
        <fullName evidence="1">Uncharacterized protein</fullName>
    </submittedName>
</protein>
<evidence type="ECO:0000313" key="2">
    <source>
        <dbReference type="Proteomes" id="UP000320231"/>
    </source>
</evidence>
<dbReference type="EMBL" id="AP019514">
    <property type="protein sequence ID" value="BBI61593.1"/>
    <property type="molecule type" value="Genomic_DNA"/>
</dbReference>
<sequence length="82" mass="9228">MAKTARRRQSPPIKLARWKWSGKGPQDRPLSGEMIGRSKTEVAAELTKQNIVIRRINKKGNLGGNGRINPNDVMVLRAKWPP</sequence>
<proteinExistence type="predicted"/>
<dbReference type="Proteomes" id="UP000320231">
    <property type="component" value="Chromosome"/>
</dbReference>
<evidence type="ECO:0000313" key="1">
    <source>
        <dbReference type="EMBL" id="BBI61593.1"/>
    </source>
</evidence>
<gene>
    <name evidence="1" type="ORF">HSBAA_28990</name>
</gene>
<dbReference type="KEGG" id="hsr:HSBAA_28990"/>